<keyword evidence="9 16" id="KW-0521">NADP</keyword>
<dbReference type="InterPro" id="IPR016166">
    <property type="entry name" value="FAD-bd_PCMH"/>
</dbReference>
<keyword evidence="11 16" id="KW-0573">Peptidoglycan synthesis</keyword>
<protein>
    <recommendedName>
        <fullName evidence="16">UDP-N-acetylenolpyruvoylglucosamine reductase</fullName>
        <ecNumber evidence="16">1.3.1.98</ecNumber>
    </recommendedName>
    <alternativeName>
        <fullName evidence="16">UDP-N-acetylmuramate dehydrogenase</fullName>
    </alternativeName>
</protein>
<dbReference type="InterPro" id="IPR036318">
    <property type="entry name" value="FAD-bd_PCMH-like_sf"/>
</dbReference>
<dbReference type="InterPro" id="IPR003170">
    <property type="entry name" value="MurB"/>
</dbReference>
<feature type="active site" evidence="16">
    <location>
        <position position="171"/>
    </location>
</feature>
<dbReference type="RefSeq" id="WP_252797071.1">
    <property type="nucleotide sequence ID" value="NZ_CP097118.1"/>
</dbReference>
<evidence type="ECO:0000256" key="3">
    <source>
        <dbReference type="ARBA" id="ARBA00004496"/>
    </source>
</evidence>
<evidence type="ECO:0000256" key="14">
    <source>
        <dbReference type="ARBA" id="ARBA00023316"/>
    </source>
</evidence>
<comment type="cofactor">
    <cofactor evidence="1 16">
        <name>FAD</name>
        <dbReference type="ChEBI" id="CHEBI:57692"/>
    </cofactor>
</comment>
<dbReference type="Gene3D" id="3.30.43.10">
    <property type="entry name" value="Uridine Diphospho-n-acetylenolpyruvylglucosamine Reductase, domain 2"/>
    <property type="match status" value="1"/>
</dbReference>
<keyword evidence="14 16" id="KW-0961">Cell wall biogenesis/degradation</keyword>
<comment type="catalytic activity">
    <reaction evidence="15 16">
        <text>UDP-N-acetyl-alpha-D-muramate + NADP(+) = UDP-N-acetyl-3-O-(1-carboxyvinyl)-alpha-D-glucosamine + NADPH + H(+)</text>
        <dbReference type="Rhea" id="RHEA:12248"/>
        <dbReference type="ChEBI" id="CHEBI:15378"/>
        <dbReference type="ChEBI" id="CHEBI:57783"/>
        <dbReference type="ChEBI" id="CHEBI:58349"/>
        <dbReference type="ChEBI" id="CHEBI:68483"/>
        <dbReference type="ChEBI" id="CHEBI:70757"/>
        <dbReference type="EC" id="1.3.1.98"/>
    </reaction>
</comment>
<evidence type="ECO:0000256" key="9">
    <source>
        <dbReference type="ARBA" id="ARBA00022857"/>
    </source>
</evidence>
<comment type="pathway">
    <text evidence="4 16">Cell wall biogenesis; peptidoglycan biosynthesis.</text>
</comment>
<evidence type="ECO:0000256" key="12">
    <source>
        <dbReference type="ARBA" id="ARBA00023002"/>
    </source>
</evidence>
<dbReference type="Pfam" id="PF02873">
    <property type="entry name" value="MurB_C"/>
    <property type="match status" value="1"/>
</dbReference>
<evidence type="ECO:0000313" key="19">
    <source>
        <dbReference type="Proteomes" id="UP001057025"/>
    </source>
</evidence>
<comment type="similarity">
    <text evidence="16">Belongs to the MurB family.</text>
</comment>
<keyword evidence="19" id="KW-1185">Reference proteome</keyword>
<keyword evidence="6 16" id="KW-0132">Cell division</keyword>
<keyword evidence="12 16" id="KW-0560">Oxidoreductase</keyword>
<feature type="active site" description="Proton donor" evidence="16">
    <location>
        <position position="221"/>
    </location>
</feature>
<dbReference type="InterPro" id="IPR011601">
    <property type="entry name" value="MurB_C"/>
</dbReference>
<dbReference type="PANTHER" id="PTHR21071">
    <property type="entry name" value="UDP-N-ACETYLENOLPYRUVOYLGLUCOSAMINE REDUCTASE"/>
    <property type="match status" value="1"/>
</dbReference>
<dbReference type="EC" id="1.3.1.98" evidence="16"/>
<evidence type="ECO:0000256" key="8">
    <source>
        <dbReference type="ARBA" id="ARBA00022827"/>
    </source>
</evidence>
<dbReference type="HAMAP" id="MF_00037">
    <property type="entry name" value="MurB"/>
    <property type="match status" value="1"/>
</dbReference>
<keyword evidence="7 16" id="KW-0285">Flavoprotein</keyword>
<evidence type="ECO:0000256" key="2">
    <source>
        <dbReference type="ARBA" id="ARBA00003921"/>
    </source>
</evidence>
<dbReference type="InterPro" id="IPR016169">
    <property type="entry name" value="FAD-bd_PCMH_sub2"/>
</dbReference>
<dbReference type="InterPro" id="IPR016167">
    <property type="entry name" value="FAD-bd_PCMH_sub1"/>
</dbReference>
<dbReference type="Proteomes" id="UP001057025">
    <property type="component" value="Chromosome"/>
</dbReference>
<dbReference type="EMBL" id="CP097118">
    <property type="protein sequence ID" value="USS87781.1"/>
    <property type="molecule type" value="Genomic_DNA"/>
</dbReference>
<dbReference type="SUPFAM" id="SSF56176">
    <property type="entry name" value="FAD-binding/transporter-associated domain-like"/>
    <property type="match status" value="1"/>
</dbReference>
<evidence type="ECO:0000256" key="6">
    <source>
        <dbReference type="ARBA" id="ARBA00022618"/>
    </source>
</evidence>
<evidence type="ECO:0000256" key="13">
    <source>
        <dbReference type="ARBA" id="ARBA00023306"/>
    </source>
</evidence>
<evidence type="ECO:0000256" key="5">
    <source>
        <dbReference type="ARBA" id="ARBA00022490"/>
    </source>
</evidence>
<dbReference type="InterPro" id="IPR036635">
    <property type="entry name" value="MurB_C_sf"/>
</dbReference>
<evidence type="ECO:0000256" key="7">
    <source>
        <dbReference type="ARBA" id="ARBA00022630"/>
    </source>
</evidence>
<dbReference type="Gene3D" id="3.30.465.10">
    <property type="match status" value="1"/>
</dbReference>
<sequence length="299" mass="32684">MTVDLTTKFTDFKILKHEPLAHYSWTKTGGPADFLAFPETDQQVEELVQYADQLHMPVTVLGNASNLIVRDGGIRGLTIILTAMHAIHVDGDRVLAEAGAAYIETTKVAQQAGLTGLEFAAGIPGSIGGGVFMNAGAYGGETEYVLESATVLTQEHTVEVWSHDQLEFGYRHSSIQDRDAIVLAATFKLRPGNKCLIQHEMNHLNYLRKSKQPLEYPSCGSVFKRPKGHFAGKLIHEAGLQGYRAGGAEVSKKHAGFIVNVDHATATDYLHVIQHVQATVFRQTGIHLETEVRIIGESN</sequence>
<evidence type="ECO:0000256" key="10">
    <source>
        <dbReference type="ARBA" id="ARBA00022960"/>
    </source>
</evidence>
<dbReference type="Gene3D" id="3.90.78.10">
    <property type="entry name" value="UDP-N-acetylenolpyruvoylglucosamine reductase, C-terminal domain"/>
    <property type="match status" value="1"/>
</dbReference>
<dbReference type="InterPro" id="IPR006094">
    <property type="entry name" value="Oxid_FAD_bind_N"/>
</dbReference>
<keyword evidence="8 16" id="KW-0274">FAD</keyword>
<dbReference type="PANTHER" id="PTHR21071:SF4">
    <property type="entry name" value="UDP-N-ACETYLENOLPYRUVOYLGLUCOSAMINE REDUCTASE"/>
    <property type="match status" value="1"/>
</dbReference>
<reference evidence="18" key="1">
    <citation type="submission" date="2022-05" db="EMBL/GenBank/DDBJ databases">
        <authorList>
            <person name="Oliphant S.A."/>
            <person name="Watson-Haigh N.S."/>
            <person name="Sumby K.M."/>
            <person name="Gardner J.M."/>
            <person name="Jiranek V."/>
        </authorList>
    </citation>
    <scope>NUCLEOTIDE SEQUENCE</scope>
    <source>
        <strain evidence="18">KI11_C11</strain>
    </source>
</reference>
<evidence type="ECO:0000256" key="11">
    <source>
        <dbReference type="ARBA" id="ARBA00022984"/>
    </source>
</evidence>
<organism evidence="18 19">
    <name type="scientific">Fructilactobacillus hinvesii</name>
    <dbReference type="NCBI Taxonomy" id="2940300"/>
    <lineage>
        <taxon>Bacteria</taxon>
        <taxon>Bacillati</taxon>
        <taxon>Bacillota</taxon>
        <taxon>Bacilli</taxon>
        <taxon>Lactobacillales</taxon>
        <taxon>Lactobacillaceae</taxon>
        <taxon>Fructilactobacillus</taxon>
    </lineage>
</organism>
<accession>A0ABY5BU07</accession>
<name>A0ABY5BU07_9LACO</name>
<feature type="domain" description="FAD-binding PCMH-type" evidence="17">
    <location>
        <begin position="27"/>
        <end position="192"/>
    </location>
</feature>
<keyword evidence="10 16" id="KW-0133">Cell shape</keyword>
<dbReference type="GO" id="GO:0008762">
    <property type="term" value="F:UDP-N-acetylmuramate dehydrogenase activity"/>
    <property type="evidence" value="ECO:0007669"/>
    <property type="project" value="UniProtKB-EC"/>
</dbReference>
<dbReference type="SUPFAM" id="SSF56194">
    <property type="entry name" value="Uridine diphospho-N-Acetylenolpyruvylglucosamine reductase, MurB, C-terminal domain"/>
    <property type="match status" value="1"/>
</dbReference>
<proteinExistence type="inferred from homology"/>
<comment type="subcellular location">
    <subcellularLocation>
        <location evidence="3 16">Cytoplasm</location>
    </subcellularLocation>
</comment>
<gene>
    <name evidence="16 18" type="primary">murB</name>
    <name evidence="18" type="ORF">M3M39_06675</name>
</gene>
<dbReference type="NCBIfam" id="NF010480">
    <property type="entry name" value="PRK13905.1"/>
    <property type="match status" value="1"/>
</dbReference>
<evidence type="ECO:0000256" key="4">
    <source>
        <dbReference type="ARBA" id="ARBA00004752"/>
    </source>
</evidence>
<evidence type="ECO:0000259" key="17">
    <source>
        <dbReference type="PROSITE" id="PS51387"/>
    </source>
</evidence>
<comment type="function">
    <text evidence="2 16">Cell wall formation.</text>
</comment>
<keyword evidence="5 16" id="KW-0963">Cytoplasm</keyword>
<evidence type="ECO:0000256" key="1">
    <source>
        <dbReference type="ARBA" id="ARBA00001974"/>
    </source>
</evidence>
<feature type="active site" evidence="16">
    <location>
        <position position="291"/>
    </location>
</feature>
<evidence type="ECO:0000256" key="16">
    <source>
        <dbReference type="HAMAP-Rule" id="MF_00037"/>
    </source>
</evidence>
<keyword evidence="13 16" id="KW-0131">Cell cycle</keyword>
<dbReference type="NCBIfam" id="TIGR00179">
    <property type="entry name" value="murB"/>
    <property type="match status" value="1"/>
</dbReference>
<evidence type="ECO:0000256" key="15">
    <source>
        <dbReference type="ARBA" id="ARBA00048914"/>
    </source>
</evidence>
<dbReference type="Pfam" id="PF01565">
    <property type="entry name" value="FAD_binding_4"/>
    <property type="match status" value="1"/>
</dbReference>
<dbReference type="PROSITE" id="PS51387">
    <property type="entry name" value="FAD_PCMH"/>
    <property type="match status" value="1"/>
</dbReference>
<evidence type="ECO:0000313" key="18">
    <source>
        <dbReference type="EMBL" id="USS87781.1"/>
    </source>
</evidence>